<proteinExistence type="predicted"/>
<dbReference type="KEGG" id="bti:BTG_16360"/>
<dbReference type="InterPro" id="IPR001650">
    <property type="entry name" value="Helicase_C-like"/>
</dbReference>
<dbReference type="Pfam" id="PF00271">
    <property type="entry name" value="Helicase_C"/>
    <property type="match status" value="1"/>
</dbReference>
<dbReference type="NCBIfam" id="NF038325">
    <property type="entry name" value="DISARM_DrmAS"/>
    <property type="match status" value="1"/>
</dbReference>
<dbReference type="GO" id="GO:0004386">
    <property type="term" value="F:helicase activity"/>
    <property type="evidence" value="ECO:0007669"/>
    <property type="project" value="UniProtKB-KW"/>
</dbReference>
<keyword evidence="2" id="KW-0067">ATP-binding</keyword>
<dbReference type="Proteomes" id="UP000005259">
    <property type="component" value="Chromosome"/>
</dbReference>
<organism evidence="2 3">
    <name type="scientific">Bacillus thuringiensis HD-771</name>
    <dbReference type="NCBI Taxonomy" id="1218175"/>
    <lineage>
        <taxon>Bacteria</taxon>
        <taxon>Bacillati</taxon>
        <taxon>Bacillota</taxon>
        <taxon>Bacilli</taxon>
        <taxon>Bacillales</taxon>
        <taxon>Bacillaceae</taxon>
        <taxon>Bacillus</taxon>
        <taxon>Bacillus cereus group</taxon>
    </lineage>
</organism>
<dbReference type="InterPro" id="IPR027417">
    <property type="entry name" value="P-loop_NTPase"/>
</dbReference>
<keyword evidence="2" id="KW-0547">Nucleotide-binding</keyword>
<evidence type="ECO:0000313" key="3">
    <source>
        <dbReference type="Proteomes" id="UP000005259"/>
    </source>
</evidence>
<dbReference type="SUPFAM" id="SSF52540">
    <property type="entry name" value="P-loop containing nucleoside triphosphate hydrolases"/>
    <property type="match status" value="1"/>
</dbReference>
<gene>
    <name evidence="2" type="ORF">BTG_16360</name>
</gene>
<keyword evidence="2" id="KW-0378">Hydrolase</keyword>
<name>A0A9W3NY76_BACTU</name>
<dbReference type="SMART" id="SM00490">
    <property type="entry name" value="HELICc"/>
    <property type="match status" value="1"/>
</dbReference>
<accession>A0A9W3NY76</accession>
<evidence type="ECO:0000313" key="2">
    <source>
        <dbReference type="EMBL" id="AFQ16714.1"/>
    </source>
</evidence>
<dbReference type="AlphaFoldDB" id="A0A9W3NY76"/>
<dbReference type="RefSeq" id="WP_000504446.1">
    <property type="nucleotide sequence ID" value="NC_018500.1"/>
</dbReference>
<dbReference type="CDD" id="cd18785">
    <property type="entry name" value="SF2_C"/>
    <property type="match status" value="1"/>
</dbReference>
<protein>
    <submittedName>
        <fullName evidence="2">DNA helicase</fullName>
    </submittedName>
</protein>
<dbReference type="EMBL" id="CP003752">
    <property type="protein sequence ID" value="AFQ16714.1"/>
    <property type="molecule type" value="Genomic_DNA"/>
</dbReference>
<feature type="domain" description="Helicase C-terminal" evidence="1">
    <location>
        <begin position="860"/>
        <end position="949"/>
    </location>
</feature>
<sequence>MGENYTTVRKELVERLSSELVGPNYPRESIKGKPLQKYLCGILWPINSGLAMEENEQGSTQGKETHKEEYESLAPLSKAMNPSTVGLSFLVDSNISNIYVTVRFGMYENVGEKEEWTRIPYEDMKQEKINISASINKRQKKCIPNTDSVFLEWITRPYGDALAVSMFLVNRNYQAVDEYDIDHKCVFQPEIVVEGKGSYPFVVRQKMHRKDECTENDNANEDTWYEDPDTRSNNLLFRDEVVFGLGHSISVHWDLVSRDGKKADKLFTRVIPTYEIPMVIPPDWDKGGTLDMKQLAQMKTGEEIYQALKPLCVEYGKWIEERKDEIPFLSEEHGKTAEKHMIACSDSLRRIKNGLELIRSTNNSRVFEAFIFANQVMALQRSHTEAARTGGNPDDISAVWRPFQMAFLLQNLEGLINPNSDDRKMADLLWFPTGGGKTEAYLGLAAFTLGYRRMKGSDDLRTDTGVSIIMRYTLRLLTIQQFQRAAAMICACEHIRKKKPSLLGDTPFRIGLWVGEKSVPNKFGDAKNMIEALRSIALGKRDTPIDVSKGSPVQLVSCPWCNHALVDEKDKALFLKTYKVKGKERRIMIYCPNKKCDFHAQNSKEGLPVLVTDEEIYRLLPDMLIGTVDKFARMPWKPEVQNLFGKVKGEVPGWGFVSNGNSTEEMSNIKSVTTNNTIQDSRRVHPPDLIIQDELHLISGPLGTMVGLYETAVDYLSSLSIDGRKVGPKIVASTATIRNADRQIQGLFTRKAKIFPSPGLSHKDSFFAKQRPLDETPGRLYVGVFAPGRSMKTALLRVYANQLASTPVMEETSSRKSIDPYQTLVGYFNSLRELGGAVRLIEDDIPSRMKALERQNAQEQKYAFKQREYERDVPELTSRIDSADIPKILKNLEQPFYKEGPNKPVNVLLASNMISVGVDVARLGLMVVNGQPKTTAEYIQSTSRIGRTFPGLVIMTYNWIRPRDISHYEEFYAYHSAIYRYVEPISVTPFSSRARDRGLAGVMVSMARLGHSSMTANKGAMSLQEDDSIVEEIQAYLLKRVRDMNAPRDEVLEDITKRFNEWEEVVQKSQVVYSYSKKEAVNNLLYPLGQRQKGVFKTPGSMRDVEVSAGIYLRRD</sequence>
<dbReference type="Gene3D" id="3.40.50.300">
    <property type="entry name" value="P-loop containing nucleotide triphosphate hydrolases"/>
    <property type="match status" value="1"/>
</dbReference>
<evidence type="ECO:0000259" key="1">
    <source>
        <dbReference type="SMART" id="SM00490"/>
    </source>
</evidence>
<keyword evidence="2" id="KW-0347">Helicase</keyword>
<reference evidence="2 3" key="1">
    <citation type="submission" date="2012-08" db="EMBL/GenBank/DDBJ databases">
        <authorList>
            <person name="Doggett N."/>
            <person name="Teshima H."/>
            <person name="Bruce D."/>
            <person name="Detter J.C."/>
            <person name="Johnson S.L."/>
            <person name="Han C."/>
        </authorList>
    </citation>
    <scope>NUCLEOTIDE SEQUENCE [LARGE SCALE GENOMIC DNA]</scope>
    <source>
        <strain evidence="2 3">HD-771</strain>
    </source>
</reference>